<protein>
    <submittedName>
        <fullName evidence="1">Uncharacterized protein</fullName>
    </submittedName>
</protein>
<gene>
    <name evidence="1" type="ORF">R69776_03010</name>
</gene>
<dbReference type="RefSeq" id="WP_200659390.1">
    <property type="nucleotide sequence ID" value="NZ_CAJNBH010000008.1"/>
</dbReference>
<organism evidence="1 2">
    <name type="scientific">Paraburkholderia nemoris</name>
    <dbReference type="NCBI Taxonomy" id="2793076"/>
    <lineage>
        <taxon>Bacteria</taxon>
        <taxon>Pseudomonadati</taxon>
        <taxon>Pseudomonadota</taxon>
        <taxon>Betaproteobacteria</taxon>
        <taxon>Burkholderiales</taxon>
        <taxon>Burkholderiaceae</taxon>
        <taxon>Paraburkholderia</taxon>
    </lineage>
</organism>
<dbReference type="Proteomes" id="UP000673821">
    <property type="component" value="Unassembled WGS sequence"/>
</dbReference>
<evidence type="ECO:0000313" key="2">
    <source>
        <dbReference type="Proteomes" id="UP000673821"/>
    </source>
</evidence>
<keyword evidence="2" id="KW-1185">Reference proteome</keyword>
<dbReference type="EMBL" id="CAJNBH010000008">
    <property type="protein sequence ID" value="CAE6752893.1"/>
    <property type="molecule type" value="Genomic_DNA"/>
</dbReference>
<evidence type="ECO:0000313" key="1">
    <source>
        <dbReference type="EMBL" id="CAE6752893.1"/>
    </source>
</evidence>
<proteinExistence type="predicted"/>
<sequence>MRYELTPTTITFLLDSDKKENPSKKKFSSSNLNLTEEELRRICTAMTLLLDGKSLATQRNYLFMFLGPLLEYFRSSGSKLPTTSDEWQVFLLYFFQFYLTDSYSTASVSTRIRSWKTTIVGILEFWMAEELLPFDAVIPKINLKKVRSETASQKLLGDSEDTPTIFSVAPQKILVKVDFAAPSADYLDEIQRSCQEKINVIKGICLAHWDALVHDKRKGDSFAKLISPTDITDVIQSNRYTAQIKGGSASPLASHTHPLGHAWALAVGKQLLLRGESRDCISKKSLVASKFFPKRTINRTGYKIFSEQATMPESALNQLASYERYFRFLGILSVLDSAAACALLTIEHPEFTSDAIRNARLLNARGKSYLLFTDNSESSIFSVDKPRAGKRKTVALTPIAQQLLKDIIELTTPIRSVLKRAGEKGWRYLFLGFGRGGRLGPLDLTAKHLNGIHNTGSLCRLYPSLLDHGLTVGTFDYRRIRTTMGVLRWFETGSIHQMSRRLGNSKRVVLEHYLPAALLHAWNTRIIRRFQNTLIVLAAHHEKYLLDATDFSSILDLQHFIAQLILDYPGNSSPLAKEVQTRLHQKFSQRGNLEDSILSDGVLNIQLSATSLTYLYAFSDFVVNKFNFDELSRVDSQTKLSPSQFVGLARLIRHACENEKTAFELGELLDLPRLRLMHQRATVELPYLVKKFEKFTLKNEW</sequence>
<name>A0ABN7LIS7_9BURK</name>
<accession>A0ABN7LIS7</accession>
<comment type="caution">
    <text evidence="1">The sequence shown here is derived from an EMBL/GenBank/DDBJ whole genome shotgun (WGS) entry which is preliminary data.</text>
</comment>
<reference evidence="1 2" key="1">
    <citation type="submission" date="2021-02" db="EMBL/GenBank/DDBJ databases">
        <authorList>
            <person name="Vanwijnsberghe S."/>
        </authorList>
    </citation>
    <scope>NUCLEOTIDE SEQUENCE [LARGE SCALE GENOMIC DNA]</scope>
    <source>
        <strain evidence="1 2">R-69776</strain>
    </source>
</reference>